<evidence type="ECO:0000313" key="1">
    <source>
        <dbReference type="EMBL" id="KQL46085.1"/>
    </source>
</evidence>
<keyword evidence="2" id="KW-1185">Reference proteome</keyword>
<comment type="caution">
    <text evidence="1">The sequence shown here is derived from an EMBL/GenBank/DDBJ whole genome shotgun (WGS) entry which is preliminary data.</text>
</comment>
<proteinExistence type="predicted"/>
<accession>A0ABR5N644</accession>
<dbReference type="EMBL" id="LJJB01000010">
    <property type="protein sequence ID" value="KQL46085.1"/>
    <property type="molecule type" value="Genomic_DNA"/>
</dbReference>
<reference evidence="1 2" key="1">
    <citation type="submission" date="2015-09" db="EMBL/GenBank/DDBJ databases">
        <title>Genome sequencing project for genomic taxonomy and phylogenomics of Bacillus-like bacteria.</title>
        <authorList>
            <person name="Liu B."/>
            <person name="Wang J."/>
            <person name="Zhu Y."/>
            <person name="Liu G."/>
            <person name="Chen Q."/>
            <person name="Chen Z."/>
            <person name="Lan J."/>
            <person name="Che J."/>
            <person name="Ge C."/>
            <person name="Shi H."/>
            <person name="Pan Z."/>
            <person name="Liu X."/>
        </authorList>
    </citation>
    <scope>NUCLEOTIDE SEQUENCE [LARGE SCALE GENOMIC DNA]</scope>
    <source>
        <strain evidence="1 2">DSM 8552</strain>
    </source>
</reference>
<protein>
    <submittedName>
        <fullName evidence="1">Uncharacterized protein</fullName>
    </submittedName>
</protein>
<dbReference type="Proteomes" id="UP000051063">
    <property type="component" value="Unassembled WGS sequence"/>
</dbReference>
<gene>
    <name evidence="1" type="ORF">AN963_13900</name>
</gene>
<dbReference type="RefSeq" id="WP_055745162.1">
    <property type="nucleotide sequence ID" value="NZ_JARTHT010000020.1"/>
</dbReference>
<sequence>MDHLCPVCNGLVSLEQACSHCGNRLEDGGRLYDYYGDYSPYQEIDDAKMDNGFPDRVQHQCLHTGWCPQCRVEQTVSVREWTVTMLNAQKDAYK</sequence>
<name>A0ABR5N644_BRECH</name>
<organism evidence="1 2">
    <name type="scientific">Brevibacillus choshinensis</name>
    <dbReference type="NCBI Taxonomy" id="54911"/>
    <lineage>
        <taxon>Bacteria</taxon>
        <taxon>Bacillati</taxon>
        <taxon>Bacillota</taxon>
        <taxon>Bacilli</taxon>
        <taxon>Bacillales</taxon>
        <taxon>Paenibacillaceae</taxon>
        <taxon>Brevibacillus</taxon>
    </lineage>
</organism>
<evidence type="ECO:0000313" key="2">
    <source>
        <dbReference type="Proteomes" id="UP000051063"/>
    </source>
</evidence>